<accession>A0A8J2RRV9</accession>
<dbReference type="Proteomes" id="UP000789390">
    <property type="component" value="Unassembled WGS sequence"/>
</dbReference>
<gene>
    <name evidence="3" type="ORF">DGAL_LOCUS10629</name>
</gene>
<dbReference type="SUPFAM" id="SSF48452">
    <property type="entry name" value="TPR-like"/>
    <property type="match status" value="1"/>
</dbReference>
<dbReference type="PANTHER" id="PTHR11242:SF0">
    <property type="entry name" value="TPR_REGION DOMAIN-CONTAINING PROTEIN"/>
    <property type="match status" value="1"/>
</dbReference>
<dbReference type="Gene3D" id="1.25.40.10">
    <property type="entry name" value="Tetratricopeptide repeat domain"/>
    <property type="match status" value="1"/>
</dbReference>
<evidence type="ECO:0000256" key="1">
    <source>
        <dbReference type="ARBA" id="ARBA00022737"/>
    </source>
</evidence>
<name>A0A8J2RRV9_9CRUS</name>
<keyword evidence="4" id="KW-1185">Reference proteome</keyword>
<evidence type="ECO:0000313" key="3">
    <source>
        <dbReference type="EMBL" id="CAH0107337.1"/>
    </source>
</evidence>
<proteinExistence type="predicted"/>
<dbReference type="PANTHER" id="PTHR11242">
    <property type="entry name" value="ARYL HYDROCARBON RECEPTOR INTERACTING PROTEIN RELATED"/>
    <property type="match status" value="1"/>
</dbReference>
<dbReference type="AlphaFoldDB" id="A0A8J2RRV9"/>
<dbReference type="EMBL" id="CAKKLH010000268">
    <property type="protein sequence ID" value="CAH0107337.1"/>
    <property type="molecule type" value="Genomic_DNA"/>
</dbReference>
<evidence type="ECO:0000313" key="4">
    <source>
        <dbReference type="Proteomes" id="UP000789390"/>
    </source>
</evidence>
<dbReference type="GO" id="GO:0003755">
    <property type="term" value="F:peptidyl-prolyl cis-trans isomerase activity"/>
    <property type="evidence" value="ECO:0007669"/>
    <property type="project" value="InterPro"/>
</dbReference>
<evidence type="ECO:0000256" key="2">
    <source>
        <dbReference type="ARBA" id="ARBA00022803"/>
    </source>
</evidence>
<organism evidence="3 4">
    <name type="scientific">Daphnia galeata</name>
    <dbReference type="NCBI Taxonomy" id="27404"/>
    <lineage>
        <taxon>Eukaryota</taxon>
        <taxon>Metazoa</taxon>
        <taxon>Ecdysozoa</taxon>
        <taxon>Arthropoda</taxon>
        <taxon>Crustacea</taxon>
        <taxon>Branchiopoda</taxon>
        <taxon>Diplostraca</taxon>
        <taxon>Cladocera</taxon>
        <taxon>Anomopoda</taxon>
        <taxon>Daphniidae</taxon>
        <taxon>Daphnia</taxon>
    </lineage>
</organism>
<reference evidence="3" key="1">
    <citation type="submission" date="2021-11" db="EMBL/GenBank/DDBJ databases">
        <authorList>
            <person name="Schell T."/>
        </authorList>
    </citation>
    <scope>NUCLEOTIDE SEQUENCE</scope>
    <source>
        <strain evidence="3">M5</strain>
    </source>
</reference>
<keyword evidence="2" id="KW-0802">TPR repeat</keyword>
<dbReference type="InterPro" id="IPR039663">
    <property type="entry name" value="AIP/AIPL1/TTC9"/>
</dbReference>
<dbReference type="OrthoDB" id="5829758at2759"/>
<sequence length="269" mass="31236">MRGRIHSSLRGWSRTLSRTLLSVINEVAEFHIIDKTLCLSYPLVAKTLQEAYAKDKPKNHEHTSPHCCGAMALVNELLGVDLPQSYKKETWQMDENERLNALPRLRLEGNELYQNKKNDEASKIYAQAIGIIEQLQLKEKQGEPEWQALADMKIPFLLNYSQCQLLMGNYYEVIEQCSQVLIQPPNNVKALFRRGMAHLNAWNPNEAKNDFEVCFPYLSYSLNYYPIINYKFYLPSRKQLCKLEEMTREKNKTNKAWLSQQITSLGLSD</sequence>
<dbReference type="Gene3D" id="3.10.50.40">
    <property type="match status" value="1"/>
</dbReference>
<keyword evidence="1" id="KW-0677">Repeat</keyword>
<protein>
    <submittedName>
        <fullName evidence="3">Uncharacterized protein</fullName>
    </submittedName>
</protein>
<comment type="caution">
    <text evidence="3">The sequence shown here is derived from an EMBL/GenBank/DDBJ whole genome shotgun (WGS) entry which is preliminary data.</text>
</comment>
<dbReference type="InterPro" id="IPR011990">
    <property type="entry name" value="TPR-like_helical_dom_sf"/>
</dbReference>
<dbReference type="InterPro" id="IPR046357">
    <property type="entry name" value="PPIase_dom_sf"/>
</dbReference>